<evidence type="ECO:0008006" key="4">
    <source>
        <dbReference type="Google" id="ProtNLM"/>
    </source>
</evidence>
<organism evidence="2 3">
    <name type="scientific">Selenomonas noxia F0398</name>
    <dbReference type="NCBI Taxonomy" id="702437"/>
    <lineage>
        <taxon>Bacteria</taxon>
        <taxon>Bacillati</taxon>
        <taxon>Bacillota</taxon>
        <taxon>Negativicutes</taxon>
        <taxon>Selenomonadales</taxon>
        <taxon>Selenomonadaceae</taxon>
        <taxon>Selenomonas</taxon>
    </lineage>
</organism>
<protein>
    <recommendedName>
        <fullName evidence="4">DUF4468 domain-containing protein</fullName>
    </recommendedName>
</protein>
<evidence type="ECO:0000256" key="1">
    <source>
        <dbReference type="SAM" id="MobiDB-lite"/>
    </source>
</evidence>
<reference evidence="2 3" key="1">
    <citation type="submission" date="2011-08" db="EMBL/GenBank/DDBJ databases">
        <title>The Genome Sequence of Selenomonas noxia F0398.</title>
        <authorList>
            <consortium name="The Broad Institute Genome Sequencing Platform"/>
            <person name="Earl A."/>
            <person name="Ward D."/>
            <person name="Feldgarden M."/>
            <person name="Gevers D."/>
            <person name="Izard J."/>
            <person name="Ganesan A."/>
            <person name="Blanton J.M."/>
            <person name="Baranova O.V."/>
            <person name="Tanner A.C."/>
            <person name="Dewhirst F.E."/>
            <person name="Young S.K."/>
            <person name="Zeng Q."/>
            <person name="Gargeya S."/>
            <person name="Fitzgerald M."/>
            <person name="Haas B."/>
            <person name="Abouelleil A."/>
            <person name="Alvarado L."/>
            <person name="Arachchi H.M."/>
            <person name="Berlin A."/>
            <person name="Brown A."/>
            <person name="Chapman S.B."/>
            <person name="Chen Z."/>
            <person name="Dunbar C."/>
            <person name="Freedman E."/>
            <person name="Gearin G."/>
            <person name="Gellesch M."/>
            <person name="Goldberg J."/>
            <person name="Griggs A."/>
            <person name="Gujja S."/>
            <person name="Heiman D."/>
            <person name="Howarth C."/>
            <person name="Larson L."/>
            <person name="Lui A."/>
            <person name="MacDonald P.J.P."/>
            <person name="Montmayeur A."/>
            <person name="Murphy C."/>
            <person name="Neiman D."/>
            <person name="Pearson M."/>
            <person name="Priest M."/>
            <person name="Roberts A."/>
            <person name="Saif S."/>
            <person name="Shea T."/>
            <person name="Shenoy N."/>
            <person name="Sisk P."/>
            <person name="Stolte C."/>
            <person name="Sykes S."/>
            <person name="Wortman J."/>
            <person name="Nusbaum C."/>
            <person name="Birren B."/>
        </authorList>
    </citation>
    <scope>NUCLEOTIDE SEQUENCE [LARGE SCALE GENOMIC DNA]</scope>
    <source>
        <strain evidence="2 3">F0398</strain>
    </source>
</reference>
<dbReference type="Proteomes" id="UP000003175">
    <property type="component" value="Unassembled WGS sequence"/>
</dbReference>
<name>A0ABN0DSB6_9FIRM</name>
<accession>A0ABN0DSB6</accession>
<feature type="compositionally biased region" description="Basic residues" evidence="1">
    <location>
        <begin position="247"/>
        <end position="260"/>
    </location>
</feature>
<feature type="compositionally biased region" description="Basic and acidic residues" evidence="1">
    <location>
        <begin position="231"/>
        <end position="244"/>
    </location>
</feature>
<feature type="region of interest" description="Disordered" evidence="1">
    <location>
        <begin position="231"/>
        <end position="260"/>
    </location>
</feature>
<gene>
    <name evidence="2" type="ORF">HMPREF9432_00393</name>
</gene>
<comment type="caution">
    <text evidence="2">The sequence shown here is derived from an EMBL/GenBank/DDBJ whole genome shotgun (WGS) entry which is preliminary data.</text>
</comment>
<proteinExistence type="predicted"/>
<evidence type="ECO:0000313" key="3">
    <source>
        <dbReference type="Proteomes" id="UP000003175"/>
    </source>
</evidence>
<dbReference type="EMBL" id="ADGH01000003">
    <property type="protein sequence ID" value="EHG25892.1"/>
    <property type="molecule type" value="Genomic_DNA"/>
</dbReference>
<keyword evidence="3" id="KW-1185">Reference proteome</keyword>
<sequence length="260" mass="29403">MNSTALTIRKISRGLRSLHELLFSKNSASKNTIDSIDDTDLMGAICVQKRWGAVFSVCAVLLMGTRPADAEEVPKHIYEWVQSTARQGYFFNKEQIQYASDAHGHIDLTKLVVPTLRIYDNIQIQDVVSKRRWRMLPLDGYGDLSGAAEYLLIDLRAGVVHVTAHEDLDSRWGTLSREENTKEFTLSSLSDKDVEKKFFDAIIAYAAAHQDELIQRSHGILSESDRAKIEAQKKKLAKEHDKTTGKASKKAKKEKKKKKE</sequence>
<evidence type="ECO:0000313" key="2">
    <source>
        <dbReference type="EMBL" id="EHG25892.1"/>
    </source>
</evidence>